<dbReference type="Pfam" id="PF01066">
    <property type="entry name" value="CDP-OH_P_transf"/>
    <property type="match status" value="1"/>
</dbReference>
<dbReference type="PANTHER" id="PTHR14269:SF62">
    <property type="entry name" value="CDP-DIACYLGLYCEROL--GLYCEROL-3-PHOSPHATE 3-PHOSPHATIDYLTRANSFERASE 1, CHLOROPLASTIC"/>
    <property type="match status" value="1"/>
</dbReference>
<keyword evidence="9 17" id="KW-1133">Transmembrane helix</keyword>
<keyword evidence="19" id="KW-1185">Reference proteome</keyword>
<accession>A0A518BYP6</accession>
<evidence type="ECO:0000256" key="9">
    <source>
        <dbReference type="ARBA" id="ARBA00022989"/>
    </source>
</evidence>
<evidence type="ECO:0000256" key="6">
    <source>
        <dbReference type="ARBA" id="ARBA00022516"/>
    </source>
</evidence>
<dbReference type="PIRSF" id="PIRSF000847">
    <property type="entry name" value="Phos_ph_gly_syn"/>
    <property type="match status" value="1"/>
</dbReference>
<evidence type="ECO:0000256" key="14">
    <source>
        <dbReference type="ARBA" id="ARBA00048586"/>
    </source>
</evidence>
<dbReference type="PANTHER" id="PTHR14269">
    <property type="entry name" value="CDP-DIACYLGLYCEROL--GLYCEROL-3-PHOSPHATE 3-PHOSPHATIDYLTRANSFERASE-RELATED"/>
    <property type="match status" value="1"/>
</dbReference>
<evidence type="ECO:0000256" key="3">
    <source>
        <dbReference type="ARBA" id="ARBA00010441"/>
    </source>
</evidence>
<comment type="catalytic activity">
    <reaction evidence="14">
        <text>a CDP-1,2-diacyl-sn-glycerol + sn-glycerol 3-phosphate = a 1,2-diacyl-sn-glycero-3-phospho-(1'-sn-glycero-3'-phosphate) + CMP + H(+)</text>
        <dbReference type="Rhea" id="RHEA:12593"/>
        <dbReference type="ChEBI" id="CHEBI:15378"/>
        <dbReference type="ChEBI" id="CHEBI:57597"/>
        <dbReference type="ChEBI" id="CHEBI:58332"/>
        <dbReference type="ChEBI" id="CHEBI:60110"/>
        <dbReference type="ChEBI" id="CHEBI:60377"/>
        <dbReference type="EC" id="2.7.8.5"/>
    </reaction>
</comment>
<dbReference type="EC" id="2.7.8.5" evidence="4 15"/>
<comment type="similarity">
    <text evidence="3 16">Belongs to the CDP-alcohol phosphatidyltransferase class-I family.</text>
</comment>
<evidence type="ECO:0000256" key="11">
    <source>
        <dbReference type="ARBA" id="ARBA00023136"/>
    </source>
</evidence>
<evidence type="ECO:0000256" key="13">
    <source>
        <dbReference type="ARBA" id="ARBA00023264"/>
    </source>
</evidence>
<dbReference type="InterPro" id="IPR004570">
    <property type="entry name" value="Phosphatidylglycerol_P_synth"/>
</dbReference>
<name>A0A518BYP6_9BACT</name>
<evidence type="ECO:0000256" key="8">
    <source>
        <dbReference type="ARBA" id="ARBA00022692"/>
    </source>
</evidence>
<feature type="transmembrane region" description="Helical" evidence="17">
    <location>
        <begin position="71"/>
        <end position="90"/>
    </location>
</feature>
<dbReference type="GO" id="GO:0016020">
    <property type="term" value="C:membrane"/>
    <property type="evidence" value="ECO:0007669"/>
    <property type="project" value="UniProtKB-SubCell"/>
</dbReference>
<sequence length="197" mass="21131">MKRSQIPNALTVTRLVMTLAVLLTLDLADRLDQPTTLVLTALTLFVIAALTDALDGFLARRWNVISRFGRIVDPLADKLLILGTAGYLAAVDNFNTGLTAWMLAILLVRELLVTGLRGLVESSGHDFSAVASGKLKMILQSVAIPWAILGMAIDPAAASHTWFFLTRDILLHATALATLASGIPYVINAAIALRDAD</sequence>
<evidence type="ECO:0000256" key="7">
    <source>
        <dbReference type="ARBA" id="ARBA00022679"/>
    </source>
</evidence>
<evidence type="ECO:0000256" key="17">
    <source>
        <dbReference type="SAM" id="Phobius"/>
    </source>
</evidence>
<evidence type="ECO:0000256" key="15">
    <source>
        <dbReference type="NCBIfam" id="TIGR00560"/>
    </source>
</evidence>
<dbReference type="GO" id="GO:0046474">
    <property type="term" value="P:glycerophospholipid biosynthetic process"/>
    <property type="evidence" value="ECO:0007669"/>
    <property type="project" value="TreeGrafter"/>
</dbReference>
<evidence type="ECO:0000256" key="1">
    <source>
        <dbReference type="ARBA" id="ARBA00004141"/>
    </source>
</evidence>
<evidence type="ECO:0000256" key="12">
    <source>
        <dbReference type="ARBA" id="ARBA00023209"/>
    </source>
</evidence>
<dbReference type="EMBL" id="CP036280">
    <property type="protein sequence ID" value="QDU72097.1"/>
    <property type="molecule type" value="Genomic_DNA"/>
</dbReference>
<gene>
    <name evidence="18" type="primary">pgsA</name>
    <name evidence="18" type="ORF">Pan265_19590</name>
</gene>
<organism evidence="18 19">
    <name type="scientific">Mucisphaera calidilacus</name>
    <dbReference type="NCBI Taxonomy" id="2527982"/>
    <lineage>
        <taxon>Bacteria</taxon>
        <taxon>Pseudomonadati</taxon>
        <taxon>Planctomycetota</taxon>
        <taxon>Phycisphaerae</taxon>
        <taxon>Phycisphaerales</taxon>
        <taxon>Phycisphaeraceae</taxon>
        <taxon>Mucisphaera</taxon>
    </lineage>
</organism>
<dbReference type="NCBIfam" id="TIGR00560">
    <property type="entry name" value="pgsA"/>
    <property type="match status" value="1"/>
</dbReference>
<dbReference type="OrthoDB" id="9796672at2"/>
<evidence type="ECO:0000313" key="18">
    <source>
        <dbReference type="EMBL" id="QDU72097.1"/>
    </source>
</evidence>
<keyword evidence="6" id="KW-0444">Lipid biosynthesis</keyword>
<dbReference type="InterPro" id="IPR000462">
    <property type="entry name" value="CDP-OH_P_trans"/>
</dbReference>
<keyword evidence="13" id="KW-1208">Phospholipid metabolism</keyword>
<dbReference type="InterPro" id="IPR048254">
    <property type="entry name" value="CDP_ALCOHOL_P_TRANSF_CS"/>
</dbReference>
<feature type="transmembrane region" description="Helical" evidence="17">
    <location>
        <begin position="169"/>
        <end position="193"/>
    </location>
</feature>
<protein>
    <recommendedName>
        <fullName evidence="5 15">CDP-diacylglycerol--glycerol-3-phosphate 3-phosphatidyltransferase</fullName>
        <ecNumber evidence="4 15">2.7.8.5</ecNumber>
    </recommendedName>
</protein>
<evidence type="ECO:0000256" key="16">
    <source>
        <dbReference type="RuleBase" id="RU003750"/>
    </source>
</evidence>
<evidence type="ECO:0000256" key="4">
    <source>
        <dbReference type="ARBA" id="ARBA00013170"/>
    </source>
</evidence>
<keyword evidence="8 17" id="KW-0812">Transmembrane</keyword>
<proteinExistence type="inferred from homology"/>
<dbReference type="GO" id="GO:0008444">
    <property type="term" value="F:CDP-diacylglycerol-glycerol-3-phosphate 3-phosphatidyltransferase activity"/>
    <property type="evidence" value="ECO:0007669"/>
    <property type="project" value="UniProtKB-UniRule"/>
</dbReference>
<keyword evidence="7 16" id="KW-0808">Transferase</keyword>
<reference evidence="18 19" key="1">
    <citation type="submission" date="2019-02" db="EMBL/GenBank/DDBJ databases">
        <title>Deep-cultivation of Planctomycetes and their phenomic and genomic characterization uncovers novel biology.</title>
        <authorList>
            <person name="Wiegand S."/>
            <person name="Jogler M."/>
            <person name="Boedeker C."/>
            <person name="Pinto D."/>
            <person name="Vollmers J."/>
            <person name="Rivas-Marin E."/>
            <person name="Kohn T."/>
            <person name="Peeters S.H."/>
            <person name="Heuer A."/>
            <person name="Rast P."/>
            <person name="Oberbeckmann S."/>
            <person name="Bunk B."/>
            <person name="Jeske O."/>
            <person name="Meyerdierks A."/>
            <person name="Storesund J.E."/>
            <person name="Kallscheuer N."/>
            <person name="Luecker S."/>
            <person name="Lage O.M."/>
            <person name="Pohl T."/>
            <person name="Merkel B.J."/>
            <person name="Hornburger P."/>
            <person name="Mueller R.-W."/>
            <person name="Bruemmer F."/>
            <person name="Labrenz M."/>
            <person name="Spormann A.M."/>
            <person name="Op den Camp H."/>
            <person name="Overmann J."/>
            <person name="Amann R."/>
            <person name="Jetten M.S.M."/>
            <person name="Mascher T."/>
            <person name="Medema M.H."/>
            <person name="Devos D.P."/>
            <person name="Kaster A.-K."/>
            <person name="Ovreas L."/>
            <person name="Rohde M."/>
            <person name="Galperin M.Y."/>
            <person name="Jogler C."/>
        </authorList>
    </citation>
    <scope>NUCLEOTIDE SEQUENCE [LARGE SCALE GENOMIC DNA]</scope>
    <source>
        <strain evidence="18 19">Pan265</strain>
    </source>
</reference>
<feature type="transmembrane region" description="Helical" evidence="17">
    <location>
        <begin position="137"/>
        <end position="157"/>
    </location>
</feature>
<evidence type="ECO:0000256" key="2">
    <source>
        <dbReference type="ARBA" id="ARBA00005042"/>
    </source>
</evidence>
<dbReference type="PROSITE" id="PS00379">
    <property type="entry name" value="CDP_ALCOHOL_P_TRANSF"/>
    <property type="match status" value="1"/>
</dbReference>
<evidence type="ECO:0000313" key="19">
    <source>
        <dbReference type="Proteomes" id="UP000320386"/>
    </source>
</evidence>
<keyword evidence="10" id="KW-0443">Lipid metabolism</keyword>
<feature type="transmembrane region" description="Helical" evidence="17">
    <location>
        <begin position="38"/>
        <end position="59"/>
    </location>
</feature>
<comment type="pathway">
    <text evidence="2">Phospholipid metabolism; phosphatidylglycerol biosynthesis; phosphatidylglycerol from CDP-diacylglycerol: step 1/2.</text>
</comment>
<dbReference type="InterPro" id="IPR043130">
    <property type="entry name" value="CDP-OH_PTrfase_TM_dom"/>
</dbReference>
<dbReference type="Proteomes" id="UP000320386">
    <property type="component" value="Chromosome"/>
</dbReference>
<dbReference type="InterPro" id="IPR050324">
    <property type="entry name" value="CDP-alcohol_PTase-I"/>
</dbReference>
<comment type="subcellular location">
    <subcellularLocation>
        <location evidence="1">Membrane</location>
        <topology evidence="1">Multi-pass membrane protein</topology>
    </subcellularLocation>
</comment>
<dbReference type="AlphaFoldDB" id="A0A518BYP6"/>
<dbReference type="Gene3D" id="1.20.120.1760">
    <property type="match status" value="1"/>
</dbReference>
<evidence type="ECO:0000256" key="10">
    <source>
        <dbReference type="ARBA" id="ARBA00023098"/>
    </source>
</evidence>
<dbReference type="KEGG" id="mcad:Pan265_19590"/>
<keyword evidence="11 17" id="KW-0472">Membrane</keyword>
<keyword evidence="12" id="KW-0594">Phospholipid biosynthesis</keyword>
<evidence type="ECO:0000256" key="5">
    <source>
        <dbReference type="ARBA" id="ARBA00014944"/>
    </source>
</evidence>
<dbReference type="RefSeq" id="WP_145446277.1">
    <property type="nucleotide sequence ID" value="NZ_CP036280.1"/>
</dbReference>